<feature type="compositionally biased region" description="Basic and acidic residues" evidence="1">
    <location>
        <begin position="150"/>
        <end position="159"/>
    </location>
</feature>
<feature type="compositionally biased region" description="Basic and acidic residues" evidence="1">
    <location>
        <begin position="128"/>
        <end position="138"/>
    </location>
</feature>
<dbReference type="RefSeq" id="WP_012930645.1">
    <property type="nucleotide sequence ID" value="NC_013730.1"/>
</dbReference>
<evidence type="ECO:0000313" key="2">
    <source>
        <dbReference type="EMBL" id="ADB42161.1"/>
    </source>
</evidence>
<sequence length="301" mass="34450">MTVFDVLVEADNLVERNELSKALELLIRLGEKRLGKDISDSLKKLRDEVDTLKKEPQNQATELDLEELSELTRRYIDDIEYVYNDVGLTESNRWFGENVEKLKRWLTRLNRYADSDIDDVDDNEFSADKEYPAKETGKRITVTPRNSSTHKREEKESDTGKQAGKKRLTKESIVLVCLVVFLIGYVSIKDKKKVSTSIYSELFDVPADTDTLSSEVNTASSVKDDTDTLSQKQPGLYLTCDVKYGHLVTRDVITIIPFNKQVHRREEGIYYRATDIVNVFTFCSDLNKGTRLSNVLVGNCR</sequence>
<dbReference type="HOGENOM" id="CLU_924103_0_0_10"/>
<feature type="region of interest" description="Disordered" evidence="1">
    <location>
        <begin position="128"/>
        <end position="163"/>
    </location>
</feature>
<proteinExistence type="predicted"/>
<dbReference type="AlphaFoldDB" id="D2QTM9"/>
<dbReference type="KEGG" id="sli:Slin_6202"/>
<reference evidence="2 3" key="1">
    <citation type="journal article" date="2010" name="Stand. Genomic Sci.">
        <title>Complete genome sequence of Spirosoma linguale type strain (1).</title>
        <authorList>
            <person name="Lail K."/>
            <person name="Sikorski J."/>
            <person name="Saunders E."/>
            <person name="Lapidus A."/>
            <person name="Glavina Del Rio T."/>
            <person name="Copeland A."/>
            <person name="Tice H."/>
            <person name="Cheng J.-F."/>
            <person name="Lucas S."/>
            <person name="Nolan M."/>
            <person name="Bruce D."/>
            <person name="Goodwin L."/>
            <person name="Pitluck S."/>
            <person name="Ivanova N."/>
            <person name="Mavromatis K."/>
            <person name="Ovchinnikova G."/>
            <person name="Pati A."/>
            <person name="Chen A."/>
            <person name="Palaniappan K."/>
            <person name="Land M."/>
            <person name="Hauser L."/>
            <person name="Chang Y.-J."/>
            <person name="Jeffries C.D."/>
            <person name="Chain P."/>
            <person name="Brettin T."/>
            <person name="Detter J.C."/>
            <person name="Schuetze A."/>
            <person name="Rohde M."/>
            <person name="Tindall B.J."/>
            <person name="Goeker M."/>
            <person name="Bristow J."/>
            <person name="Eisen J.A."/>
            <person name="Markowitz V."/>
            <person name="Hugenholtz P."/>
            <person name="Kyrpides N.C."/>
            <person name="Klenk H.-P."/>
            <person name="Chen F."/>
        </authorList>
    </citation>
    <scope>NUCLEOTIDE SEQUENCE [LARGE SCALE GENOMIC DNA]</scope>
    <source>
        <strain evidence="3">ATCC 33905 / DSM 74 / LMG 10896 / Claus 1</strain>
    </source>
</reference>
<keyword evidence="3" id="KW-1185">Reference proteome</keyword>
<dbReference type="EMBL" id="CP001769">
    <property type="protein sequence ID" value="ADB42161.1"/>
    <property type="molecule type" value="Genomic_DNA"/>
</dbReference>
<organism evidence="2 3">
    <name type="scientific">Spirosoma linguale (strain ATCC 33905 / DSM 74 / LMG 10896 / Claus 1)</name>
    <dbReference type="NCBI Taxonomy" id="504472"/>
    <lineage>
        <taxon>Bacteria</taxon>
        <taxon>Pseudomonadati</taxon>
        <taxon>Bacteroidota</taxon>
        <taxon>Cytophagia</taxon>
        <taxon>Cytophagales</taxon>
        <taxon>Cytophagaceae</taxon>
        <taxon>Spirosoma</taxon>
    </lineage>
</organism>
<protein>
    <submittedName>
        <fullName evidence="2">Uncharacterized protein</fullName>
    </submittedName>
</protein>
<accession>D2QTM9</accession>
<evidence type="ECO:0000313" key="3">
    <source>
        <dbReference type="Proteomes" id="UP000002028"/>
    </source>
</evidence>
<evidence type="ECO:0000256" key="1">
    <source>
        <dbReference type="SAM" id="MobiDB-lite"/>
    </source>
</evidence>
<name>D2QTM9_SPILD</name>
<dbReference type="Proteomes" id="UP000002028">
    <property type="component" value="Chromosome"/>
</dbReference>
<gene>
    <name evidence="2" type="ordered locus">Slin_6202</name>
</gene>